<evidence type="ECO:0000313" key="4">
    <source>
        <dbReference type="Proteomes" id="UP000703038"/>
    </source>
</evidence>
<sequence>MDEKTTPRHDALMSTFVVVSIIALGIVVAGVTTPPEEPELTVQPVTPVETTPPPPPPEYDVVTPEVAYPTTIPGCDTVDPPVESSYFGVMGFGESTYDNPDAPWFTGPKAHLMSQALVRALPADITFTQGMLPYFDPIPVYENLPEEDQFDSTSALADVTRGDRSGFISIGVAQQTNGVPPCVAGVLDSRESMSDGTVVDRQDTWQEVDGARTSTRSATAYRTDGSQISAYASATGGEDQLPFSMPELVRIATDPAFVTSTPAPPDTPGNIAECSSYPGTEGVAEEFTAPVVASLSDALARADTGNLAPTPPLGALRSSVYGGGALCQVVNSAAGRLTVTVGSPVPSEQLREDPQGLGPIPVRVGTVVSIPTVSGLGVTLVTENPWDPAELERIARTPELISQ</sequence>
<protein>
    <submittedName>
        <fullName evidence="3">Uncharacterized protein</fullName>
    </submittedName>
</protein>
<organism evidence="3 4">
    <name type="scientific">Rhodococcoides corynebacterioides</name>
    <dbReference type="NCBI Taxonomy" id="53972"/>
    <lineage>
        <taxon>Bacteria</taxon>
        <taxon>Bacillati</taxon>
        <taxon>Actinomycetota</taxon>
        <taxon>Actinomycetes</taxon>
        <taxon>Mycobacteriales</taxon>
        <taxon>Nocardiaceae</taxon>
        <taxon>Rhodococcoides</taxon>
    </lineage>
</organism>
<keyword evidence="4" id="KW-1185">Reference proteome</keyword>
<keyword evidence="2" id="KW-0812">Transmembrane</keyword>
<gene>
    <name evidence="3" type="ORF">JOE42_002533</name>
</gene>
<keyword evidence="2" id="KW-1133">Transmembrane helix</keyword>
<dbReference type="Proteomes" id="UP000703038">
    <property type="component" value="Unassembled WGS sequence"/>
</dbReference>
<feature type="transmembrane region" description="Helical" evidence="2">
    <location>
        <begin position="12"/>
        <end position="31"/>
    </location>
</feature>
<comment type="caution">
    <text evidence="3">The sequence shown here is derived from an EMBL/GenBank/DDBJ whole genome shotgun (WGS) entry which is preliminary data.</text>
</comment>
<accession>A0ABS2KV30</accession>
<keyword evidence="2" id="KW-0472">Membrane</keyword>
<evidence type="ECO:0000256" key="2">
    <source>
        <dbReference type="SAM" id="Phobius"/>
    </source>
</evidence>
<dbReference type="RefSeq" id="WP_204868774.1">
    <property type="nucleotide sequence ID" value="NZ_JAFBBK010000001.1"/>
</dbReference>
<dbReference type="EMBL" id="JAFBBK010000001">
    <property type="protein sequence ID" value="MBM7415800.1"/>
    <property type="molecule type" value="Genomic_DNA"/>
</dbReference>
<feature type="region of interest" description="Disordered" evidence="1">
    <location>
        <begin position="35"/>
        <end position="57"/>
    </location>
</feature>
<name>A0ABS2KV30_9NOCA</name>
<proteinExistence type="predicted"/>
<evidence type="ECO:0000256" key="1">
    <source>
        <dbReference type="SAM" id="MobiDB-lite"/>
    </source>
</evidence>
<reference evidence="3 4" key="1">
    <citation type="submission" date="2021-01" db="EMBL/GenBank/DDBJ databases">
        <title>Genomics of switchgrass bacterial isolates.</title>
        <authorList>
            <person name="Shade A."/>
        </authorList>
    </citation>
    <scope>NUCLEOTIDE SEQUENCE [LARGE SCALE GENOMIC DNA]</scope>
    <source>
        <strain evidence="3 4">PvP111</strain>
    </source>
</reference>
<evidence type="ECO:0000313" key="3">
    <source>
        <dbReference type="EMBL" id="MBM7415800.1"/>
    </source>
</evidence>
<feature type="compositionally biased region" description="Low complexity" evidence="1">
    <location>
        <begin position="40"/>
        <end position="49"/>
    </location>
</feature>